<protein>
    <recommendedName>
        <fullName evidence="3">Secreted protein</fullName>
    </recommendedName>
</protein>
<evidence type="ECO:0008006" key="3">
    <source>
        <dbReference type="Google" id="ProtNLM"/>
    </source>
</evidence>
<name>A0A131YE24_RHIAP</name>
<dbReference type="AlphaFoldDB" id="A0A131YE24"/>
<sequence>MLLGLSCGVPVVVCWLKNVLLLLRSVSVDVLSHGNFNLTPPLTFFYRFACSLKERSSLKSLATTQTCMTCWFAEYIAYNKNILLYAFIAT</sequence>
<proteinExistence type="predicted"/>
<reference evidence="2" key="1">
    <citation type="journal article" date="2016" name="Ticks Tick Borne Dis.">
        <title>De novo assembly and annotation of the salivary gland transcriptome of Rhipicephalus appendiculatus male and female ticks during blood feeding.</title>
        <authorList>
            <person name="de Castro M.H."/>
            <person name="de Klerk D."/>
            <person name="Pienaar R."/>
            <person name="Latif A.A."/>
            <person name="Rees D.J."/>
            <person name="Mans B.J."/>
        </authorList>
    </citation>
    <scope>NUCLEOTIDE SEQUENCE</scope>
    <source>
        <tissue evidence="2">Salivary glands</tissue>
    </source>
</reference>
<organism evidence="2">
    <name type="scientific">Rhipicephalus appendiculatus</name>
    <name type="common">Brown ear tick</name>
    <dbReference type="NCBI Taxonomy" id="34631"/>
    <lineage>
        <taxon>Eukaryota</taxon>
        <taxon>Metazoa</taxon>
        <taxon>Ecdysozoa</taxon>
        <taxon>Arthropoda</taxon>
        <taxon>Chelicerata</taxon>
        <taxon>Arachnida</taxon>
        <taxon>Acari</taxon>
        <taxon>Parasitiformes</taxon>
        <taxon>Ixodida</taxon>
        <taxon>Ixodoidea</taxon>
        <taxon>Ixodidae</taxon>
        <taxon>Rhipicephalinae</taxon>
        <taxon>Rhipicephalus</taxon>
        <taxon>Rhipicephalus</taxon>
    </lineage>
</organism>
<accession>A0A131YE24</accession>
<evidence type="ECO:0000313" key="2">
    <source>
        <dbReference type="EMBL" id="JAP76710.1"/>
    </source>
</evidence>
<feature type="signal peptide" evidence="1">
    <location>
        <begin position="1"/>
        <end position="28"/>
    </location>
</feature>
<evidence type="ECO:0000256" key="1">
    <source>
        <dbReference type="SAM" id="SignalP"/>
    </source>
</evidence>
<dbReference type="EMBL" id="GEDV01011847">
    <property type="protein sequence ID" value="JAP76710.1"/>
    <property type="molecule type" value="Transcribed_RNA"/>
</dbReference>
<feature type="chain" id="PRO_5007284794" description="Secreted protein" evidence="1">
    <location>
        <begin position="29"/>
        <end position="90"/>
    </location>
</feature>
<keyword evidence="1" id="KW-0732">Signal</keyword>